<evidence type="ECO:0000256" key="4">
    <source>
        <dbReference type="ARBA" id="ARBA00022801"/>
    </source>
</evidence>
<evidence type="ECO:0000256" key="5">
    <source>
        <dbReference type="ARBA" id="ARBA00022839"/>
    </source>
</evidence>
<dbReference type="InterPro" id="IPR012337">
    <property type="entry name" value="RNaseH-like_sf"/>
</dbReference>
<dbReference type="GO" id="GO:0003676">
    <property type="term" value="F:nucleic acid binding"/>
    <property type="evidence" value="ECO:0007669"/>
    <property type="project" value="InterPro"/>
</dbReference>
<feature type="compositionally biased region" description="Polar residues" evidence="7">
    <location>
        <begin position="42"/>
        <end position="59"/>
    </location>
</feature>
<evidence type="ECO:0000256" key="6">
    <source>
        <dbReference type="ARBA" id="ARBA00023242"/>
    </source>
</evidence>
<comment type="caution">
    <text evidence="9">The sequence shown here is derived from an EMBL/GenBank/DDBJ whole genome shotgun (WGS) entry which is preliminary data.</text>
</comment>
<keyword evidence="6" id="KW-0539">Nucleus</keyword>
<dbReference type="Pfam" id="PF00929">
    <property type="entry name" value="RNase_T"/>
    <property type="match status" value="1"/>
</dbReference>
<protein>
    <recommendedName>
        <fullName evidence="8">Exonuclease domain-containing protein</fullName>
    </recommendedName>
</protein>
<feature type="region of interest" description="Disordered" evidence="7">
    <location>
        <begin position="272"/>
        <end position="294"/>
    </location>
</feature>
<dbReference type="InterPro" id="IPR036397">
    <property type="entry name" value="RNaseH_sf"/>
</dbReference>
<feature type="compositionally biased region" description="Polar residues" evidence="7">
    <location>
        <begin position="74"/>
        <end position="91"/>
    </location>
</feature>
<keyword evidence="4" id="KW-0378">Hydrolase</keyword>
<dbReference type="InterPro" id="IPR013520">
    <property type="entry name" value="Ribonucl_H"/>
</dbReference>
<dbReference type="Gene3D" id="3.30.420.10">
    <property type="entry name" value="Ribonuclease H-like superfamily/Ribonuclease H"/>
    <property type="match status" value="1"/>
</dbReference>
<dbReference type="CDD" id="cd06145">
    <property type="entry name" value="REX1_like"/>
    <property type="match status" value="1"/>
</dbReference>
<dbReference type="GO" id="GO:0004527">
    <property type="term" value="F:exonuclease activity"/>
    <property type="evidence" value="ECO:0007669"/>
    <property type="project" value="UniProtKB-KW"/>
</dbReference>
<reference evidence="10" key="1">
    <citation type="journal article" date="2020" name="Stud. Mycol.">
        <title>101 Dothideomycetes genomes: A test case for predicting lifestyles and emergence of pathogens.</title>
        <authorList>
            <person name="Haridas S."/>
            <person name="Albert R."/>
            <person name="Binder M."/>
            <person name="Bloem J."/>
            <person name="LaButti K."/>
            <person name="Salamov A."/>
            <person name="Andreopoulos B."/>
            <person name="Baker S."/>
            <person name="Barry K."/>
            <person name="Bills G."/>
            <person name="Bluhm B."/>
            <person name="Cannon C."/>
            <person name="Castanera R."/>
            <person name="Culley D."/>
            <person name="Daum C."/>
            <person name="Ezra D."/>
            <person name="Gonzalez J."/>
            <person name="Henrissat B."/>
            <person name="Kuo A."/>
            <person name="Liang C."/>
            <person name="Lipzen A."/>
            <person name="Lutzoni F."/>
            <person name="Magnuson J."/>
            <person name="Mondo S."/>
            <person name="Nolan M."/>
            <person name="Ohm R."/>
            <person name="Pangilinan J."/>
            <person name="Park H.-J."/>
            <person name="Ramirez L."/>
            <person name="Alfaro M."/>
            <person name="Sun H."/>
            <person name="Tritt A."/>
            <person name="Yoshinaga Y."/>
            <person name="Zwiers L.-H."/>
            <person name="Turgeon B."/>
            <person name="Goodwin S."/>
            <person name="Spatafora J."/>
            <person name="Crous P."/>
            <person name="Grigoriev I."/>
        </authorList>
    </citation>
    <scope>NUCLEOTIDE SEQUENCE [LARGE SCALE GENOMIC DNA]</scope>
    <source>
        <strain evidence="10">CBS 304.66</strain>
    </source>
</reference>
<keyword evidence="3" id="KW-0540">Nuclease</keyword>
<dbReference type="InterPro" id="IPR047021">
    <property type="entry name" value="REXO1/3/4-like"/>
</dbReference>
<dbReference type="EMBL" id="ML986579">
    <property type="protein sequence ID" value="KAF2270433.1"/>
    <property type="molecule type" value="Genomic_DNA"/>
</dbReference>
<dbReference type="SMART" id="SM00479">
    <property type="entry name" value="EXOIII"/>
    <property type="match status" value="1"/>
</dbReference>
<evidence type="ECO:0000259" key="8">
    <source>
        <dbReference type="SMART" id="SM00479"/>
    </source>
</evidence>
<accession>A0A9P4NC36</accession>
<name>A0A9P4NC36_9PLEO</name>
<dbReference type="SUPFAM" id="SSF53098">
    <property type="entry name" value="Ribonuclease H-like"/>
    <property type="match status" value="1"/>
</dbReference>
<gene>
    <name evidence="9" type="ORF">CC78DRAFT_451687</name>
</gene>
<dbReference type="PANTHER" id="PTHR12801:SF115">
    <property type="entry name" value="FI18136P1-RELATED"/>
    <property type="match status" value="1"/>
</dbReference>
<dbReference type="GO" id="GO:0005634">
    <property type="term" value="C:nucleus"/>
    <property type="evidence" value="ECO:0007669"/>
    <property type="project" value="UniProtKB-SubCell"/>
</dbReference>
<feature type="domain" description="Exonuclease" evidence="8">
    <location>
        <begin position="377"/>
        <end position="537"/>
    </location>
</feature>
<dbReference type="PANTHER" id="PTHR12801">
    <property type="entry name" value="RNA EXONUCLEASE REXO1 / RECO3 FAMILY MEMBER-RELATED"/>
    <property type="match status" value="1"/>
</dbReference>
<feature type="compositionally biased region" description="Polar residues" evidence="7">
    <location>
        <begin position="1"/>
        <end position="26"/>
    </location>
</feature>
<sequence length="759" mass="84926">MRSRSNGPDQSVTATTAHEGSVATTVRHTDKKQKPIEIRDSGTPSLSRSEVNVTNSWPEQKNEGNVEGDEECESQLSLQPSRVNPFATKQDNPNERTPKSRKPPLPANRFSNSKYIIGRDKKPKKQPKERGIYPAIEFANHARLYSHLKIADLQSLVLYLLADGLGPQWVAVTNRRGIRRVVVVMVPGLELDMFTGGTQIKMLQNNTKRLRITPDNYYPIKLKSDQIPDALRPLSDIFSHVWPIMGSCDHNGGQYSRVYSPISAMLTSPIPRNHQGKEMKKDTNHKGPIPVNSRRFQSKPTAITKYLASQVEQQEYDFVVHPVWFSTPEAKQVASERRKGAGQAVEDGWVDSSVESLEEGNVPEEEIEQGSVTVGRTVLVVDCEMCKAEDGTLVLSRVSVVDWDGKVVMDELVKPDAPIKDYLTQYSGITAAMLRDVTTTLSEVQKKLMAHLTPQTILVGHSLSSDLNALKITHPFLADTSILYPHPRGSPYKQSLKFLAQKYLSKEIQKGVGGHDSVEDARACLDLIKQKCERGPQWGSGDMNMEPIFKRLARVEAPKRWFDYSSKHKTGAVIDWKESTHGYGNQASLAMHCKSDQEVVEGIESAAKGLVTEQDHKYGEIDFIWGRLRELELARGWWQTAKAADEEAVRQSALTRLGVSSVEDVDLSASDLGDAVARTVKDIAKIHESLPRGTAFIVYSGTGDPREMHRLQAMRQQYQREYQTKNWDNLSVKWTDTEMQALSQACKTAREGIGFVVVK</sequence>
<evidence type="ECO:0000256" key="1">
    <source>
        <dbReference type="ARBA" id="ARBA00004123"/>
    </source>
</evidence>
<keyword evidence="5" id="KW-0269">Exonuclease</keyword>
<dbReference type="InterPro" id="IPR034922">
    <property type="entry name" value="REX1-like_exo"/>
</dbReference>
<organism evidence="9 10">
    <name type="scientific">Lojkania enalia</name>
    <dbReference type="NCBI Taxonomy" id="147567"/>
    <lineage>
        <taxon>Eukaryota</taxon>
        <taxon>Fungi</taxon>
        <taxon>Dikarya</taxon>
        <taxon>Ascomycota</taxon>
        <taxon>Pezizomycotina</taxon>
        <taxon>Dothideomycetes</taxon>
        <taxon>Pleosporomycetidae</taxon>
        <taxon>Pleosporales</taxon>
        <taxon>Pleosporales incertae sedis</taxon>
        <taxon>Lojkania</taxon>
    </lineage>
</organism>
<dbReference type="AlphaFoldDB" id="A0A9P4NC36"/>
<evidence type="ECO:0000313" key="10">
    <source>
        <dbReference type="Proteomes" id="UP000800093"/>
    </source>
</evidence>
<keyword evidence="10" id="KW-1185">Reference proteome</keyword>
<dbReference type="OrthoDB" id="206335at2759"/>
<evidence type="ECO:0000256" key="3">
    <source>
        <dbReference type="ARBA" id="ARBA00022722"/>
    </source>
</evidence>
<feature type="region of interest" description="Disordered" evidence="7">
    <location>
        <begin position="1"/>
        <end position="112"/>
    </location>
</feature>
<evidence type="ECO:0000256" key="2">
    <source>
        <dbReference type="ARBA" id="ARBA00006357"/>
    </source>
</evidence>
<proteinExistence type="inferred from homology"/>
<feature type="compositionally biased region" description="Basic and acidic residues" evidence="7">
    <location>
        <begin position="275"/>
        <end position="285"/>
    </location>
</feature>
<dbReference type="FunFam" id="3.30.420.10:FF:000019">
    <property type="entry name" value="RNA exonuclease NEF-sp"/>
    <property type="match status" value="1"/>
</dbReference>
<evidence type="ECO:0000313" key="9">
    <source>
        <dbReference type="EMBL" id="KAF2270433.1"/>
    </source>
</evidence>
<comment type="similarity">
    <text evidence="2">Belongs to the REXO1/REXO3 family.</text>
</comment>
<comment type="subcellular location">
    <subcellularLocation>
        <location evidence="1">Nucleus</location>
    </subcellularLocation>
</comment>
<evidence type="ECO:0000256" key="7">
    <source>
        <dbReference type="SAM" id="MobiDB-lite"/>
    </source>
</evidence>
<dbReference type="Proteomes" id="UP000800093">
    <property type="component" value="Unassembled WGS sequence"/>
</dbReference>